<gene>
    <name evidence="1" type="ORF">CSSPTR1EN2_LOCUS14953</name>
</gene>
<proteinExistence type="predicted"/>
<dbReference type="EMBL" id="OZ019895">
    <property type="protein sequence ID" value="CAK9219884.1"/>
    <property type="molecule type" value="Genomic_DNA"/>
</dbReference>
<evidence type="ECO:0000313" key="1">
    <source>
        <dbReference type="EMBL" id="CAK9219884.1"/>
    </source>
</evidence>
<dbReference type="Proteomes" id="UP001497512">
    <property type="component" value="Chromosome 3"/>
</dbReference>
<protein>
    <submittedName>
        <fullName evidence="1">Uncharacterized protein</fullName>
    </submittedName>
</protein>
<sequence>MSFLARNLSVRDCDAERQLFKLLLGISVSPRSVAVLRPKRFGKLSLSLVVLLATEERWIHVHRFEKCISWSFVYIRTGCLEGGGREGTDMDCSNMIAIALEFLGVVALHCCEGTHIEGFQ</sequence>
<keyword evidence="2" id="KW-1185">Reference proteome</keyword>
<name>A0ABP0UFG8_9BRYO</name>
<reference evidence="1" key="1">
    <citation type="submission" date="2024-02" db="EMBL/GenBank/DDBJ databases">
        <authorList>
            <consortium name="ELIXIR-Norway"/>
            <consortium name="Elixir Norway"/>
        </authorList>
    </citation>
    <scope>NUCLEOTIDE SEQUENCE</scope>
</reference>
<organism evidence="1 2">
    <name type="scientific">Sphagnum troendelagicum</name>
    <dbReference type="NCBI Taxonomy" id="128251"/>
    <lineage>
        <taxon>Eukaryota</taxon>
        <taxon>Viridiplantae</taxon>
        <taxon>Streptophyta</taxon>
        <taxon>Embryophyta</taxon>
        <taxon>Bryophyta</taxon>
        <taxon>Sphagnophytina</taxon>
        <taxon>Sphagnopsida</taxon>
        <taxon>Sphagnales</taxon>
        <taxon>Sphagnaceae</taxon>
        <taxon>Sphagnum</taxon>
    </lineage>
</organism>
<evidence type="ECO:0000313" key="2">
    <source>
        <dbReference type="Proteomes" id="UP001497512"/>
    </source>
</evidence>
<accession>A0ABP0UFG8</accession>